<gene>
    <name evidence="2" type="primary">putative GF16523</name>
    <name evidence="2" type="ORF">CLUMA_CG012142</name>
</gene>
<proteinExistence type="predicted"/>
<evidence type="ECO:0000256" key="1">
    <source>
        <dbReference type="SAM" id="Phobius"/>
    </source>
</evidence>
<keyword evidence="1" id="KW-0472">Membrane</keyword>
<dbReference type="EMBL" id="CVRI01000048">
    <property type="protein sequence ID" value="CRK99064.1"/>
    <property type="molecule type" value="Genomic_DNA"/>
</dbReference>
<protein>
    <submittedName>
        <fullName evidence="2">CLUMA_CG012142, isoform A</fullName>
    </submittedName>
</protein>
<keyword evidence="1" id="KW-1133">Transmembrane helix</keyword>
<evidence type="ECO:0000313" key="3">
    <source>
        <dbReference type="Proteomes" id="UP000183832"/>
    </source>
</evidence>
<dbReference type="InterPro" id="IPR053077">
    <property type="entry name" value="MARVEL_domain_protein_3"/>
</dbReference>
<dbReference type="OrthoDB" id="8190053at2759"/>
<dbReference type="Proteomes" id="UP000183832">
    <property type="component" value="Unassembled WGS sequence"/>
</dbReference>
<feature type="transmembrane region" description="Helical" evidence="1">
    <location>
        <begin position="22"/>
        <end position="41"/>
    </location>
</feature>
<evidence type="ECO:0000313" key="2">
    <source>
        <dbReference type="EMBL" id="CRK99064.1"/>
    </source>
</evidence>
<feature type="transmembrane region" description="Helical" evidence="1">
    <location>
        <begin position="124"/>
        <end position="143"/>
    </location>
</feature>
<accession>A0A1J1IFR6</accession>
<reference evidence="2 3" key="1">
    <citation type="submission" date="2015-04" db="EMBL/GenBank/DDBJ databases">
        <authorList>
            <person name="Syromyatnikov M.Y."/>
            <person name="Popov V.N."/>
        </authorList>
    </citation>
    <scope>NUCLEOTIDE SEQUENCE [LARGE SCALE GENOMIC DNA]</scope>
</reference>
<keyword evidence="3" id="KW-1185">Reference proteome</keyword>
<dbReference type="PANTHER" id="PTHR34609:SF17">
    <property type="entry name" value="GEO08273P1-RELATED"/>
    <property type="match status" value="1"/>
</dbReference>
<feature type="transmembrane region" description="Helical" evidence="1">
    <location>
        <begin position="90"/>
        <end position="117"/>
    </location>
</feature>
<dbReference type="PANTHER" id="PTHR34609">
    <property type="entry name" value="GEO08273P1-RELATED"/>
    <property type="match status" value="1"/>
</dbReference>
<keyword evidence="1" id="KW-0812">Transmembrane</keyword>
<dbReference type="AlphaFoldDB" id="A0A1J1IFR6"/>
<organism evidence="2 3">
    <name type="scientific">Clunio marinus</name>
    <dbReference type="NCBI Taxonomy" id="568069"/>
    <lineage>
        <taxon>Eukaryota</taxon>
        <taxon>Metazoa</taxon>
        <taxon>Ecdysozoa</taxon>
        <taxon>Arthropoda</taxon>
        <taxon>Hexapoda</taxon>
        <taxon>Insecta</taxon>
        <taxon>Pterygota</taxon>
        <taxon>Neoptera</taxon>
        <taxon>Endopterygota</taxon>
        <taxon>Diptera</taxon>
        <taxon>Nematocera</taxon>
        <taxon>Chironomoidea</taxon>
        <taxon>Chironomidae</taxon>
        <taxon>Clunio</taxon>
    </lineage>
</organism>
<feature type="transmembrane region" description="Helical" evidence="1">
    <location>
        <begin position="62"/>
        <end position="84"/>
    </location>
</feature>
<name>A0A1J1IFR6_9DIPT</name>
<sequence>MGCKVDRLTSCCGCGSLKAGTIIAGMLGILLSIATIVIILTTKIDFKTVIFDDWISKSAIKIILIVNLCMTIILSALLIVGAIIRNQYLFLPWIILGIMLCIGLLVDVIYTAVVFFIDDHTTAGILWLVIGLICVVIYFYLWYVVLSHFLQLKEQNDRGRYSRTPYRR</sequence>